<dbReference type="Pfam" id="PF05065">
    <property type="entry name" value="Phage_capsid"/>
    <property type="match status" value="1"/>
</dbReference>
<dbReference type="GO" id="GO:0006508">
    <property type="term" value="P:proteolysis"/>
    <property type="evidence" value="ECO:0007669"/>
    <property type="project" value="UniProtKB-KW"/>
</dbReference>
<protein>
    <submittedName>
        <fullName evidence="7">HK97 family phage major capsid protein/HK97 family phage prohead protease</fullName>
    </submittedName>
</protein>
<dbReference type="InterPro" id="IPR024455">
    <property type="entry name" value="Phage_capsid"/>
</dbReference>
<evidence type="ECO:0000256" key="3">
    <source>
        <dbReference type="ARBA" id="ARBA00022670"/>
    </source>
</evidence>
<dbReference type="GO" id="GO:0008233">
    <property type="term" value="F:peptidase activity"/>
    <property type="evidence" value="ECO:0007669"/>
    <property type="project" value="UniProtKB-KW"/>
</dbReference>
<feature type="domain" description="Prohead serine protease" evidence="5">
    <location>
        <begin position="47"/>
        <end position="152"/>
    </location>
</feature>
<dbReference type="InterPro" id="IPR054613">
    <property type="entry name" value="Peptidase_S78_dom"/>
</dbReference>
<dbReference type="EMBL" id="JACHEU010000002">
    <property type="protein sequence ID" value="MBB6013498.1"/>
    <property type="molecule type" value="Genomic_DNA"/>
</dbReference>
<accession>A0A7W9S5R6</accession>
<dbReference type="Proteomes" id="UP000533306">
    <property type="component" value="Unassembled WGS sequence"/>
</dbReference>
<sequence>MNRAYSLLTVKAVSEDERIIRGVATTPSPDRVGDIVEPLGVKFTNPMPLLHQHDHDKPVGTVKFDKPTKDGITFEARLPKIDEPGPLKDRVDTAWAEVKAGLVRAVSIGFRALEDGYEFMKEGGIRFLKTEVLELSLVTIPANAQATITAVKSIDSGVRSAIGKVDASTADKAVSPAAKSAPAGVTASTIKPNQPAPRRAAVTLKEVHMAKTTIAEQIAALEAKRAANAARMEEILEKGIEEGRSTEAEEQVEFDELESELKTIDGDIVRLKKVEALKQATAKAVGEPKNEDEAGKVRAGVPVRSLKDEEPGIGFAKFALAMYAGKGDVSSAKAFAEHAYGDDTRIQSVMKAAVAAGTTTSPTWAGNLVDYQNMSSEFLEFLRPRTLIGQFGVGGVPSLRRIPFNVRIPGKTTAGRAQWVGEGYRKPVTASGYDAAELKWAKIAAISVVTEELERFSDPSIVRLVRDDLAEAVVERADEDFIDPTKAAGTGASLSPASILNGVTPIPATSDPEADINALWAVADTINLPTGSAVYITDTATARALASRKGPLGARDFPGVTVTGGNIDGVPLLVSNYVPAGTFVLAFASEIYLADDGQVNIALSREATIIMDDDATATPTVAQIASMFQENKLAIRAERFINWQKRRPQAAAFLNGVNWGPTPGS</sequence>
<evidence type="ECO:0000259" key="6">
    <source>
        <dbReference type="Pfam" id="PF05065"/>
    </source>
</evidence>
<dbReference type="Gene3D" id="3.30.2400.10">
    <property type="entry name" value="Major capsid protein gp5"/>
    <property type="match status" value="1"/>
</dbReference>
<evidence type="ECO:0000256" key="2">
    <source>
        <dbReference type="ARBA" id="ARBA00022612"/>
    </source>
</evidence>
<organism evidence="7 8">
    <name type="scientific">Aquamicrobium lusatiense</name>
    <dbReference type="NCBI Taxonomy" id="89772"/>
    <lineage>
        <taxon>Bacteria</taxon>
        <taxon>Pseudomonadati</taxon>
        <taxon>Pseudomonadota</taxon>
        <taxon>Alphaproteobacteria</taxon>
        <taxon>Hyphomicrobiales</taxon>
        <taxon>Phyllobacteriaceae</taxon>
        <taxon>Aquamicrobium</taxon>
    </lineage>
</organism>
<gene>
    <name evidence="7" type="ORF">HNR59_002887</name>
</gene>
<dbReference type="InterPro" id="IPR054612">
    <property type="entry name" value="Phage_capsid-like_C"/>
</dbReference>
<proteinExistence type="predicted"/>
<evidence type="ECO:0000313" key="7">
    <source>
        <dbReference type="EMBL" id="MBB6013498.1"/>
    </source>
</evidence>
<feature type="domain" description="Phage capsid-like C-terminal" evidence="6">
    <location>
        <begin position="405"/>
        <end position="655"/>
    </location>
</feature>
<dbReference type="Pfam" id="PF04586">
    <property type="entry name" value="Peptidase_S78"/>
    <property type="match status" value="1"/>
</dbReference>
<keyword evidence="2" id="KW-1188">Viral release from host cell</keyword>
<dbReference type="Gene3D" id="3.30.2320.10">
    <property type="entry name" value="hypothetical protein PF0899 domain"/>
    <property type="match status" value="1"/>
</dbReference>
<evidence type="ECO:0000313" key="8">
    <source>
        <dbReference type="Proteomes" id="UP000533306"/>
    </source>
</evidence>
<keyword evidence="4" id="KW-0378">Hydrolase</keyword>
<evidence type="ECO:0000256" key="4">
    <source>
        <dbReference type="ARBA" id="ARBA00022801"/>
    </source>
</evidence>
<keyword evidence="8" id="KW-1185">Reference proteome</keyword>
<evidence type="ECO:0000259" key="5">
    <source>
        <dbReference type="Pfam" id="PF04586"/>
    </source>
</evidence>
<comment type="caution">
    <text evidence="7">The sequence shown here is derived from an EMBL/GenBank/DDBJ whole genome shotgun (WGS) entry which is preliminary data.</text>
</comment>
<keyword evidence="3 7" id="KW-0645">Protease</keyword>
<name>A0A7W9S5R6_9HYPH</name>
<reference evidence="7 8" key="1">
    <citation type="submission" date="2020-08" db="EMBL/GenBank/DDBJ databases">
        <title>Genomic Encyclopedia of Type Strains, Phase IV (KMG-IV): sequencing the most valuable type-strain genomes for metagenomic binning, comparative biology and taxonomic classification.</title>
        <authorList>
            <person name="Goeker M."/>
        </authorList>
    </citation>
    <scope>NUCLEOTIDE SEQUENCE [LARGE SCALE GENOMIC DNA]</scope>
    <source>
        <strain evidence="7 8">DSM 11099</strain>
    </source>
</reference>
<dbReference type="SUPFAM" id="SSF56563">
    <property type="entry name" value="Major capsid protein gp5"/>
    <property type="match status" value="1"/>
</dbReference>
<comment type="subcellular location">
    <subcellularLocation>
        <location evidence="1">Virion</location>
    </subcellularLocation>
</comment>
<dbReference type="RefSeq" id="WP_183831703.1">
    <property type="nucleotide sequence ID" value="NZ_JACHEU010000002.1"/>
</dbReference>
<evidence type="ECO:0000256" key="1">
    <source>
        <dbReference type="ARBA" id="ARBA00004328"/>
    </source>
</evidence>
<dbReference type="NCBIfam" id="TIGR01554">
    <property type="entry name" value="major_cap_HK97"/>
    <property type="match status" value="1"/>
</dbReference>
<dbReference type="AlphaFoldDB" id="A0A7W9S5R6"/>